<dbReference type="InterPro" id="IPR027417">
    <property type="entry name" value="P-loop_NTPase"/>
</dbReference>
<evidence type="ECO:0000256" key="2">
    <source>
        <dbReference type="ARBA" id="ARBA00022840"/>
    </source>
</evidence>
<dbReference type="PROSITE" id="PS00411">
    <property type="entry name" value="KINESIN_MOTOR_1"/>
    <property type="match status" value="1"/>
</dbReference>
<sequence length="178" mass="19772">MMGNPGDAGLIPRFCEGLFTRIAATTRWDEASFRAEVSYLEIYNERVRDLLRRKSTQTYNLRVREHPKDGPYVEDLSKHLVQNYSDVEELMEAGNINRTTASTSMNDVSSRSHAIFTINFTQAKFDSEMPSETVSKIHLVDLAGSERADATGATGVRLKEGGNINKSLVTLGNVISAL</sequence>
<evidence type="ECO:0000259" key="4">
    <source>
        <dbReference type="PROSITE" id="PS50067"/>
    </source>
</evidence>
<dbReference type="GO" id="GO:0005524">
    <property type="term" value="F:ATP binding"/>
    <property type="evidence" value="ECO:0007669"/>
    <property type="project" value="UniProtKB-KW"/>
</dbReference>
<reference evidence="6" key="1">
    <citation type="submission" date="2025-08" db="UniProtKB">
        <authorList>
            <consortium name="RefSeq"/>
        </authorList>
    </citation>
    <scope>IDENTIFICATION</scope>
    <source>
        <tissue evidence="6">Muscle</tissue>
    </source>
</reference>
<dbReference type="Gene3D" id="3.40.850.10">
    <property type="entry name" value="Kinesin motor domain"/>
    <property type="match status" value="1"/>
</dbReference>
<dbReference type="RefSeq" id="XP_010783269.1">
    <property type="nucleotide sequence ID" value="XM_010784967.1"/>
</dbReference>
<dbReference type="AlphaFoldDB" id="A0A6I9NYX2"/>
<dbReference type="SMART" id="SM00129">
    <property type="entry name" value="KISc"/>
    <property type="match status" value="1"/>
</dbReference>
<organism evidence="5 6">
    <name type="scientific">Notothenia coriiceps</name>
    <name type="common">black rockcod</name>
    <dbReference type="NCBI Taxonomy" id="8208"/>
    <lineage>
        <taxon>Eukaryota</taxon>
        <taxon>Metazoa</taxon>
        <taxon>Chordata</taxon>
        <taxon>Craniata</taxon>
        <taxon>Vertebrata</taxon>
        <taxon>Euteleostomi</taxon>
        <taxon>Actinopterygii</taxon>
        <taxon>Neopterygii</taxon>
        <taxon>Teleostei</taxon>
        <taxon>Neoteleostei</taxon>
        <taxon>Acanthomorphata</taxon>
        <taxon>Eupercaria</taxon>
        <taxon>Perciformes</taxon>
        <taxon>Notothenioidei</taxon>
        <taxon>Nototheniidae</taxon>
        <taxon>Notothenia</taxon>
    </lineage>
</organism>
<keyword evidence="2" id="KW-0067">ATP-binding</keyword>
<dbReference type="GeneID" id="104957345"/>
<feature type="domain" description="Kinesin motor" evidence="4">
    <location>
        <begin position="1"/>
        <end position="178"/>
    </location>
</feature>
<dbReference type="OrthoDB" id="3176171at2759"/>
<protein>
    <submittedName>
        <fullName evidence="6">Kinesin-like protein KIF16B</fullName>
    </submittedName>
</protein>
<dbReference type="InterPro" id="IPR019821">
    <property type="entry name" value="Kinesin_motor_CS"/>
</dbReference>
<dbReference type="PANTHER" id="PTHR47117:SF8">
    <property type="entry name" value="KINESIN FAMILY MEMBER 16B"/>
    <property type="match status" value="1"/>
</dbReference>
<accession>A0A6I9NYX2</accession>
<dbReference type="GO" id="GO:0007018">
    <property type="term" value="P:microtubule-based movement"/>
    <property type="evidence" value="ECO:0007669"/>
    <property type="project" value="InterPro"/>
</dbReference>
<name>A0A6I9NYX2_9TELE</name>
<dbReference type="Proteomes" id="UP000504611">
    <property type="component" value="Unplaced"/>
</dbReference>
<evidence type="ECO:0000313" key="5">
    <source>
        <dbReference type="Proteomes" id="UP000504611"/>
    </source>
</evidence>
<keyword evidence="5" id="KW-1185">Reference proteome</keyword>
<evidence type="ECO:0000256" key="1">
    <source>
        <dbReference type="ARBA" id="ARBA00022741"/>
    </source>
</evidence>
<dbReference type="InterPro" id="IPR001752">
    <property type="entry name" value="Kinesin_motor_dom"/>
</dbReference>
<dbReference type="GO" id="GO:0003777">
    <property type="term" value="F:microtubule motor activity"/>
    <property type="evidence" value="ECO:0007669"/>
    <property type="project" value="InterPro"/>
</dbReference>
<comment type="similarity">
    <text evidence="3">Belongs to the TRAFAC class myosin-kinesin ATPase superfamily. Kinesin family.</text>
</comment>
<dbReference type="SUPFAM" id="SSF52540">
    <property type="entry name" value="P-loop containing nucleoside triphosphate hydrolases"/>
    <property type="match status" value="1"/>
</dbReference>
<evidence type="ECO:0000256" key="3">
    <source>
        <dbReference type="PROSITE-ProRule" id="PRU00283"/>
    </source>
</evidence>
<gene>
    <name evidence="6" type="primary">LOC104957345</name>
</gene>
<dbReference type="PANTHER" id="PTHR47117">
    <property type="entry name" value="STAR-RELATED LIPID TRANSFER PROTEIN 9"/>
    <property type="match status" value="1"/>
</dbReference>
<proteinExistence type="inferred from homology"/>
<keyword evidence="1" id="KW-0547">Nucleotide-binding</keyword>
<dbReference type="GO" id="GO:0008017">
    <property type="term" value="F:microtubule binding"/>
    <property type="evidence" value="ECO:0007669"/>
    <property type="project" value="InterPro"/>
</dbReference>
<dbReference type="PRINTS" id="PR00380">
    <property type="entry name" value="KINESINHEAVY"/>
</dbReference>
<dbReference type="Pfam" id="PF00225">
    <property type="entry name" value="Kinesin"/>
    <property type="match status" value="1"/>
</dbReference>
<evidence type="ECO:0000313" key="6">
    <source>
        <dbReference type="RefSeq" id="XP_010783269.1"/>
    </source>
</evidence>
<dbReference type="PROSITE" id="PS50067">
    <property type="entry name" value="KINESIN_MOTOR_2"/>
    <property type="match status" value="1"/>
</dbReference>
<feature type="non-terminal residue" evidence="6">
    <location>
        <position position="178"/>
    </location>
</feature>
<dbReference type="KEGG" id="ncc:104957345"/>
<comment type="caution">
    <text evidence="3">Lacks conserved residue(s) required for the propagation of feature annotation.</text>
</comment>
<dbReference type="InterPro" id="IPR036961">
    <property type="entry name" value="Kinesin_motor_dom_sf"/>
</dbReference>